<dbReference type="InterPro" id="IPR000631">
    <property type="entry name" value="CARKD"/>
</dbReference>
<evidence type="ECO:0000313" key="7">
    <source>
        <dbReference type="EMBL" id="KAL2497835.1"/>
    </source>
</evidence>
<dbReference type="SUPFAM" id="SSF53613">
    <property type="entry name" value="Ribokinase-like"/>
    <property type="match status" value="1"/>
</dbReference>
<comment type="caution">
    <text evidence="7">The sequence shown here is derived from an EMBL/GenBank/DDBJ whole genome shotgun (WGS) entry which is preliminary data.</text>
</comment>
<evidence type="ECO:0000256" key="5">
    <source>
        <dbReference type="ARBA" id="ARBA00023239"/>
    </source>
</evidence>
<proteinExistence type="predicted"/>
<dbReference type="Proteomes" id="UP001604336">
    <property type="component" value="Unassembled WGS sequence"/>
</dbReference>
<feature type="domain" description="YjeF C-terminal" evidence="6">
    <location>
        <begin position="1"/>
        <end position="177"/>
    </location>
</feature>
<sequence length="182" mass="19580">MKHARQSNVPIVVDGDGLFLVTNCLDLVKDYQLAVLTPNVNEYKRLIQKVLNCEVNYQDGTQQLLSLAKGLGGVTILRKGESDYISNGEEVSAVNMFGSPRRCGGQGDILSGSVAVFLSWARQRVGKGGWSASPTILGCIAGSAILRKAASLAFENKRRSTLTSDIIECLGESLDELSPVSY</sequence>
<keyword evidence="1" id="KW-0547">Nucleotide-binding</keyword>
<dbReference type="EMBL" id="JBFOLK010000007">
    <property type="protein sequence ID" value="KAL2497835.1"/>
    <property type="molecule type" value="Genomic_DNA"/>
</dbReference>
<dbReference type="AlphaFoldDB" id="A0ABD1SB61"/>
<keyword evidence="5" id="KW-0456">Lyase</keyword>
<dbReference type="CDD" id="cd01171">
    <property type="entry name" value="YXKO-related"/>
    <property type="match status" value="1"/>
</dbReference>
<evidence type="ECO:0000256" key="3">
    <source>
        <dbReference type="ARBA" id="ARBA00022857"/>
    </source>
</evidence>
<organism evidence="7 8">
    <name type="scientific">Abeliophyllum distichum</name>
    <dbReference type="NCBI Taxonomy" id="126358"/>
    <lineage>
        <taxon>Eukaryota</taxon>
        <taxon>Viridiplantae</taxon>
        <taxon>Streptophyta</taxon>
        <taxon>Embryophyta</taxon>
        <taxon>Tracheophyta</taxon>
        <taxon>Spermatophyta</taxon>
        <taxon>Magnoliopsida</taxon>
        <taxon>eudicotyledons</taxon>
        <taxon>Gunneridae</taxon>
        <taxon>Pentapetalae</taxon>
        <taxon>asterids</taxon>
        <taxon>lamiids</taxon>
        <taxon>Lamiales</taxon>
        <taxon>Oleaceae</taxon>
        <taxon>Forsythieae</taxon>
        <taxon>Abeliophyllum</taxon>
    </lineage>
</organism>
<keyword evidence="4" id="KW-0520">NAD</keyword>
<dbReference type="GO" id="GO:0005524">
    <property type="term" value="F:ATP binding"/>
    <property type="evidence" value="ECO:0007669"/>
    <property type="project" value="UniProtKB-KW"/>
</dbReference>
<accession>A0ABD1SB61</accession>
<keyword evidence="8" id="KW-1185">Reference proteome</keyword>
<evidence type="ECO:0000256" key="2">
    <source>
        <dbReference type="ARBA" id="ARBA00022840"/>
    </source>
</evidence>
<gene>
    <name evidence="7" type="ORF">Adt_23385</name>
</gene>
<dbReference type="Gene3D" id="3.40.1190.20">
    <property type="match status" value="1"/>
</dbReference>
<name>A0ABD1SB61_9LAMI</name>
<dbReference type="Pfam" id="PF01256">
    <property type="entry name" value="Carb_kinase"/>
    <property type="match status" value="1"/>
</dbReference>
<dbReference type="GO" id="GO:0016829">
    <property type="term" value="F:lyase activity"/>
    <property type="evidence" value="ECO:0007669"/>
    <property type="project" value="UniProtKB-KW"/>
</dbReference>
<protein>
    <submittedName>
        <fullName evidence="7">ATP-dependent (S)-NAD(P)H-hydrate dehydratase</fullName>
    </submittedName>
</protein>
<reference evidence="8" key="1">
    <citation type="submission" date="2024-07" db="EMBL/GenBank/DDBJ databases">
        <title>Two chromosome-level genome assemblies of Korean endemic species Abeliophyllum distichum and Forsythia ovata (Oleaceae).</title>
        <authorList>
            <person name="Jang H."/>
        </authorList>
    </citation>
    <scope>NUCLEOTIDE SEQUENCE [LARGE SCALE GENOMIC DNA]</scope>
</reference>
<evidence type="ECO:0000313" key="8">
    <source>
        <dbReference type="Proteomes" id="UP001604336"/>
    </source>
</evidence>
<dbReference type="PANTHER" id="PTHR12592:SF0">
    <property type="entry name" value="ATP-DEPENDENT (S)-NAD(P)H-HYDRATE DEHYDRATASE"/>
    <property type="match status" value="1"/>
</dbReference>
<evidence type="ECO:0000256" key="4">
    <source>
        <dbReference type="ARBA" id="ARBA00023027"/>
    </source>
</evidence>
<dbReference type="InterPro" id="IPR029056">
    <property type="entry name" value="Ribokinase-like"/>
</dbReference>
<keyword evidence="3" id="KW-0521">NADP</keyword>
<dbReference type="PROSITE" id="PS51383">
    <property type="entry name" value="YJEF_C_3"/>
    <property type="match status" value="1"/>
</dbReference>
<keyword evidence="2" id="KW-0067">ATP-binding</keyword>
<evidence type="ECO:0000256" key="1">
    <source>
        <dbReference type="ARBA" id="ARBA00022741"/>
    </source>
</evidence>
<dbReference type="PANTHER" id="PTHR12592">
    <property type="entry name" value="ATP-DEPENDENT (S)-NAD(P)H-HYDRATE DEHYDRATASE FAMILY MEMBER"/>
    <property type="match status" value="1"/>
</dbReference>
<evidence type="ECO:0000259" key="6">
    <source>
        <dbReference type="PROSITE" id="PS51383"/>
    </source>
</evidence>